<gene>
    <name evidence="2" type="ORF">UFOPK3376_00254</name>
</gene>
<dbReference type="Pfam" id="PF13561">
    <property type="entry name" value="adh_short_C2"/>
    <property type="match status" value="1"/>
</dbReference>
<dbReference type="SUPFAM" id="SSF51735">
    <property type="entry name" value="NAD(P)-binding Rossmann-fold domains"/>
    <property type="match status" value="1"/>
</dbReference>
<organism evidence="2">
    <name type="scientific">freshwater metagenome</name>
    <dbReference type="NCBI Taxonomy" id="449393"/>
    <lineage>
        <taxon>unclassified sequences</taxon>
        <taxon>metagenomes</taxon>
        <taxon>ecological metagenomes</taxon>
    </lineage>
</organism>
<evidence type="ECO:0000256" key="1">
    <source>
        <dbReference type="ARBA" id="ARBA00006484"/>
    </source>
</evidence>
<dbReference type="AlphaFoldDB" id="A0A6J7CXN9"/>
<comment type="similarity">
    <text evidence="1">Belongs to the short-chain dehydrogenases/reductases (SDR) family.</text>
</comment>
<dbReference type="InterPro" id="IPR036291">
    <property type="entry name" value="NAD(P)-bd_dom_sf"/>
</dbReference>
<dbReference type="Gene3D" id="3.40.50.720">
    <property type="entry name" value="NAD(P)-binding Rossmann-like Domain"/>
    <property type="match status" value="1"/>
</dbReference>
<reference evidence="2" key="1">
    <citation type="submission" date="2020-05" db="EMBL/GenBank/DDBJ databases">
        <authorList>
            <person name="Chiriac C."/>
            <person name="Salcher M."/>
            <person name="Ghai R."/>
            <person name="Kavagutti S V."/>
        </authorList>
    </citation>
    <scope>NUCLEOTIDE SEQUENCE</scope>
</reference>
<dbReference type="FunFam" id="3.40.50.720:FF:000084">
    <property type="entry name" value="Short-chain dehydrogenase reductase"/>
    <property type="match status" value="1"/>
</dbReference>
<evidence type="ECO:0000313" key="2">
    <source>
        <dbReference type="EMBL" id="CAB4860899.1"/>
    </source>
</evidence>
<dbReference type="PRINTS" id="PR00080">
    <property type="entry name" value="SDRFAMILY"/>
</dbReference>
<sequence length="268" mass="28462">MTRLRDRVAVITGAGDGIGYGIARRFAAEGANVLVADLNAEAGERVAAELRDEFGIDAIDQPTDVSDKAQVIAMIEAARAQWGTVDILVNNAWGGGSLSRVEFKRDVNYERGFGVGFYGPMWAMQAVFPLMKAQGRGNIINMCSLNGVNAHIGTAEYNVAKEALRTLSRTSAREWAPHGIVVNVICPAAKSAAFRAVAARNPELVATADSANPMGYLGDPERDIAPVAVFLASDDAHYLTGNTLFVDGGSHINGAHWVPHLPDHPGAP</sequence>
<dbReference type="PANTHER" id="PTHR42879">
    <property type="entry name" value="3-OXOACYL-(ACYL-CARRIER-PROTEIN) REDUCTASE"/>
    <property type="match status" value="1"/>
</dbReference>
<dbReference type="PRINTS" id="PR00081">
    <property type="entry name" value="GDHRDH"/>
</dbReference>
<name>A0A6J7CXN9_9ZZZZ</name>
<dbReference type="EMBL" id="CAFBLP010000004">
    <property type="protein sequence ID" value="CAB4860899.1"/>
    <property type="molecule type" value="Genomic_DNA"/>
</dbReference>
<accession>A0A6J7CXN9</accession>
<dbReference type="InterPro" id="IPR002347">
    <property type="entry name" value="SDR_fam"/>
</dbReference>
<dbReference type="PANTHER" id="PTHR42879:SF2">
    <property type="entry name" value="3-OXOACYL-[ACYL-CARRIER-PROTEIN] REDUCTASE FABG"/>
    <property type="match status" value="1"/>
</dbReference>
<protein>
    <submittedName>
        <fullName evidence="2">Unannotated protein</fullName>
    </submittedName>
</protein>
<dbReference type="CDD" id="cd05233">
    <property type="entry name" value="SDR_c"/>
    <property type="match status" value="1"/>
</dbReference>
<proteinExistence type="inferred from homology"/>
<dbReference type="InterPro" id="IPR050259">
    <property type="entry name" value="SDR"/>
</dbReference>